<dbReference type="AlphaFoldDB" id="A0ABD2ZQB0"/>
<dbReference type="PANTHER" id="PTHR11136">
    <property type="entry name" value="FOLYLPOLYGLUTAMATE SYNTHASE-RELATED"/>
    <property type="match status" value="1"/>
</dbReference>
<sequence>MAVLVILRCICLFRIFGQVLAAVAFSLFAQVGVDIAVIEAGLGGACGACDATNVIPSSALAASIITSIGEEHLAALGGSLESIAVAKSGIVKDGRPVSWF</sequence>
<proteinExistence type="inferred from homology"/>
<evidence type="ECO:0000256" key="3">
    <source>
        <dbReference type="ARBA" id="ARBA00022741"/>
    </source>
</evidence>
<organism evidence="5 6">
    <name type="scientific">Cinchona calisaya</name>
    <dbReference type="NCBI Taxonomy" id="153742"/>
    <lineage>
        <taxon>Eukaryota</taxon>
        <taxon>Viridiplantae</taxon>
        <taxon>Streptophyta</taxon>
        <taxon>Embryophyta</taxon>
        <taxon>Tracheophyta</taxon>
        <taxon>Spermatophyta</taxon>
        <taxon>Magnoliopsida</taxon>
        <taxon>eudicotyledons</taxon>
        <taxon>Gunneridae</taxon>
        <taxon>Pentapetalae</taxon>
        <taxon>asterids</taxon>
        <taxon>lamiids</taxon>
        <taxon>Gentianales</taxon>
        <taxon>Rubiaceae</taxon>
        <taxon>Cinchonoideae</taxon>
        <taxon>Cinchoneae</taxon>
        <taxon>Cinchona</taxon>
    </lineage>
</organism>
<evidence type="ECO:0000313" key="6">
    <source>
        <dbReference type="Proteomes" id="UP001630127"/>
    </source>
</evidence>
<dbReference type="InterPro" id="IPR001645">
    <property type="entry name" value="Folylpolyglutamate_synth"/>
</dbReference>
<keyword evidence="2" id="KW-0436">Ligase</keyword>
<dbReference type="PANTHER" id="PTHR11136:SF0">
    <property type="entry name" value="DIHYDROFOLATE SYNTHETASE-RELATED"/>
    <property type="match status" value="1"/>
</dbReference>
<name>A0ABD2ZQB0_9GENT</name>
<dbReference type="GO" id="GO:0016874">
    <property type="term" value="F:ligase activity"/>
    <property type="evidence" value="ECO:0007669"/>
    <property type="project" value="UniProtKB-KW"/>
</dbReference>
<keyword evidence="6" id="KW-1185">Reference proteome</keyword>
<dbReference type="GO" id="GO:0005524">
    <property type="term" value="F:ATP binding"/>
    <property type="evidence" value="ECO:0007669"/>
    <property type="project" value="UniProtKB-KW"/>
</dbReference>
<dbReference type="SUPFAM" id="SSF53623">
    <property type="entry name" value="MurD-like peptide ligases, catalytic domain"/>
    <property type="match status" value="1"/>
</dbReference>
<dbReference type="EMBL" id="JBJUIK010000008">
    <property type="protein sequence ID" value="KAL3521611.1"/>
    <property type="molecule type" value="Genomic_DNA"/>
</dbReference>
<gene>
    <name evidence="5" type="ORF">ACH5RR_019760</name>
</gene>
<dbReference type="Proteomes" id="UP001630127">
    <property type="component" value="Unassembled WGS sequence"/>
</dbReference>
<evidence type="ECO:0000256" key="4">
    <source>
        <dbReference type="ARBA" id="ARBA00022840"/>
    </source>
</evidence>
<evidence type="ECO:0000256" key="2">
    <source>
        <dbReference type="ARBA" id="ARBA00022598"/>
    </source>
</evidence>
<dbReference type="Gene3D" id="3.40.1190.10">
    <property type="entry name" value="Mur-like, catalytic domain"/>
    <property type="match status" value="1"/>
</dbReference>
<protein>
    <recommendedName>
        <fullName evidence="7">Mur ligase central domain-containing protein</fullName>
    </recommendedName>
</protein>
<keyword evidence="4" id="KW-0067">ATP-binding</keyword>
<dbReference type="InterPro" id="IPR036565">
    <property type="entry name" value="Mur-like_cat_sf"/>
</dbReference>
<evidence type="ECO:0000256" key="1">
    <source>
        <dbReference type="ARBA" id="ARBA00008276"/>
    </source>
</evidence>
<keyword evidence="3" id="KW-0547">Nucleotide-binding</keyword>
<comment type="caution">
    <text evidence="5">The sequence shown here is derived from an EMBL/GenBank/DDBJ whole genome shotgun (WGS) entry which is preliminary data.</text>
</comment>
<evidence type="ECO:0008006" key="7">
    <source>
        <dbReference type="Google" id="ProtNLM"/>
    </source>
</evidence>
<reference evidence="5 6" key="1">
    <citation type="submission" date="2024-11" db="EMBL/GenBank/DDBJ databases">
        <title>A near-complete genome assembly of Cinchona calisaya.</title>
        <authorList>
            <person name="Lian D.C."/>
            <person name="Zhao X.W."/>
            <person name="Wei L."/>
        </authorList>
    </citation>
    <scope>NUCLEOTIDE SEQUENCE [LARGE SCALE GENOMIC DNA]</scope>
    <source>
        <tissue evidence="5">Nenye</tissue>
    </source>
</reference>
<accession>A0ABD2ZQB0</accession>
<evidence type="ECO:0000313" key="5">
    <source>
        <dbReference type="EMBL" id="KAL3521611.1"/>
    </source>
</evidence>
<comment type="similarity">
    <text evidence="1">Belongs to the folylpolyglutamate synthase family.</text>
</comment>